<dbReference type="PROSITE" id="PS51279">
    <property type="entry name" value="BCNT_C"/>
    <property type="match status" value="1"/>
</dbReference>
<dbReference type="PANTHER" id="PTHR48407:SF1">
    <property type="entry name" value="CRANIOFACIAL DEVELOPMENT PROTEIN 1"/>
    <property type="match status" value="1"/>
</dbReference>
<evidence type="ECO:0000256" key="2">
    <source>
        <dbReference type="ARBA" id="ARBA00019138"/>
    </source>
</evidence>
<evidence type="ECO:0000256" key="3">
    <source>
        <dbReference type="SAM" id="MobiDB-lite"/>
    </source>
</evidence>
<evidence type="ECO:0000313" key="5">
    <source>
        <dbReference type="EMBL" id="KGB78468.1"/>
    </source>
</evidence>
<dbReference type="Pfam" id="PF07572">
    <property type="entry name" value="BCNT"/>
    <property type="match status" value="1"/>
</dbReference>
<feature type="compositionally biased region" description="Basic and acidic residues" evidence="3">
    <location>
        <begin position="61"/>
        <end position="94"/>
    </location>
</feature>
<dbReference type="OMA" id="AKKWPLW"/>
<feature type="region of interest" description="Disordered" evidence="3">
    <location>
        <begin position="144"/>
        <end position="251"/>
    </location>
</feature>
<feature type="region of interest" description="Disordered" evidence="3">
    <location>
        <begin position="1"/>
        <end position="119"/>
    </location>
</feature>
<dbReference type="InterPro" id="IPR011421">
    <property type="entry name" value="BCNT-C"/>
</dbReference>
<dbReference type="InterPro" id="IPR027124">
    <property type="entry name" value="Swc5/CFDP1/2"/>
</dbReference>
<dbReference type="VEuPathDB" id="FungiDB:CNBG_4306"/>
<dbReference type="PANTHER" id="PTHR48407">
    <property type="entry name" value="CRANIOFACIAL DEVELOPMENT PROTEIN 1"/>
    <property type="match status" value="1"/>
</dbReference>
<feature type="compositionally biased region" description="Polar residues" evidence="3">
    <location>
        <begin position="158"/>
        <end position="169"/>
    </location>
</feature>
<dbReference type="OrthoDB" id="445677at2759"/>
<dbReference type="KEGG" id="cdeu:CNBG_4306"/>
<feature type="domain" description="BCNT-C" evidence="4">
    <location>
        <begin position="209"/>
        <end position="289"/>
    </location>
</feature>
<dbReference type="GeneID" id="88180529"/>
<reference evidence="5 6" key="1">
    <citation type="journal article" date="2011" name="MBio">
        <title>Genome variation in Cryptococcus gattii, an emerging pathogen of immunocompetent hosts.</title>
        <authorList>
            <person name="D'Souza C.A."/>
            <person name="Kronstad J.W."/>
            <person name="Taylor G."/>
            <person name="Warren R."/>
            <person name="Yuen M."/>
            <person name="Hu G."/>
            <person name="Jung W.H."/>
            <person name="Sham A."/>
            <person name="Kidd S.E."/>
            <person name="Tangen K."/>
            <person name="Lee N."/>
            <person name="Zeilmaker T."/>
            <person name="Sawkins J."/>
            <person name="McVicker G."/>
            <person name="Shah S."/>
            <person name="Gnerre S."/>
            <person name="Griggs A."/>
            <person name="Zeng Q."/>
            <person name="Bartlett K."/>
            <person name="Li W."/>
            <person name="Wang X."/>
            <person name="Heitman J."/>
            <person name="Stajich J.E."/>
            <person name="Fraser J.A."/>
            <person name="Meyer W."/>
            <person name="Carter D."/>
            <person name="Schein J."/>
            <person name="Krzywinski M."/>
            <person name="Kwon-Chung K.J."/>
            <person name="Varma A."/>
            <person name="Wang J."/>
            <person name="Brunham R."/>
            <person name="Fyfe M."/>
            <person name="Ouellette B.F."/>
            <person name="Siddiqui A."/>
            <person name="Marra M."/>
            <person name="Jones S."/>
            <person name="Holt R."/>
            <person name="Birren B.W."/>
            <person name="Galagan J.E."/>
            <person name="Cuomo C.A."/>
        </authorList>
    </citation>
    <scope>NUCLEOTIDE SEQUENCE [LARGE SCALE GENOMIC DNA]</scope>
    <source>
        <strain evidence="5 6">R265</strain>
    </source>
</reference>
<dbReference type="Proteomes" id="UP000029445">
    <property type="component" value="Chromosome 10"/>
</dbReference>
<keyword evidence="6" id="KW-1185">Reference proteome</keyword>
<dbReference type="AlphaFoldDB" id="A0A095EN42"/>
<organism evidence="5 6">
    <name type="scientific">Cryptococcus deuterogattii (strain R265)</name>
    <name type="common">Cryptococcus gattii VGII (strain R265)</name>
    <dbReference type="NCBI Taxonomy" id="294750"/>
    <lineage>
        <taxon>Eukaryota</taxon>
        <taxon>Fungi</taxon>
        <taxon>Dikarya</taxon>
        <taxon>Basidiomycota</taxon>
        <taxon>Agaricomycotina</taxon>
        <taxon>Tremellomycetes</taxon>
        <taxon>Tremellales</taxon>
        <taxon>Cryptococcaceae</taxon>
        <taxon>Cryptococcus</taxon>
        <taxon>Cryptococcus gattii species complex</taxon>
    </lineage>
</organism>
<feature type="compositionally biased region" description="Low complexity" evidence="3">
    <location>
        <begin position="189"/>
        <end position="205"/>
    </location>
</feature>
<dbReference type="STRING" id="294750.A0A095EN42"/>
<feature type="compositionally biased region" description="Basic and acidic residues" evidence="3">
    <location>
        <begin position="103"/>
        <end position="114"/>
    </location>
</feature>
<feature type="compositionally biased region" description="Basic and acidic residues" evidence="3">
    <location>
        <begin position="224"/>
        <end position="241"/>
    </location>
</feature>
<feature type="compositionally biased region" description="Basic and acidic residues" evidence="3">
    <location>
        <begin position="146"/>
        <end position="157"/>
    </location>
</feature>
<dbReference type="GO" id="GO:0000812">
    <property type="term" value="C:Swr1 complex"/>
    <property type="evidence" value="ECO:0007669"/>
    <property type="project" value="TreeGrafter"/>
</dbReference>
<accession>A0A095EN42</accession>
<comment type="similarity">
    <text evidence="1">Belongs to the SWC5 family.</text>
</comment>
<dbReference type="RefSeq" id="XP_062884209.1">
    <property type="nucleotide sequence ID" value="XM_063028254.1"/>
</dbReference>
<name>A0A095EN42_CRYD2</name>
<reference evidence="5 6" key="2">
    <citation type="journal article" date="2018" name="Proc. Natl. Acad. Sci.">
        <title>RNAi is a critical determinant of centromere evolution in closely related fungi.</title>
        <authorList>
            <person name="Yadav V."/>
            <person name="Sun S."/>
            <person name="Billmyre R.B."/>
            <person name="Thimmappa B.C."/>
            <person name="Shea T."/>
            <person name="Lintner R."/>
            <person name="Bakkeren G."/>
            <person name="Cuomo C.A."/>
            <person name="Heitman J."/>
            <person name="Sanyal K."/>
        </authorList>
    </citation>
    <scope>NUCLEOTIDE SEQUENCE [LARGE SCALE GENOMIC DNA]</scope>
    <source>
        <strain evidence="5 6">R265</strain>
    </source>
</reference>
<feature type="compositionally biased region" description="Basic residues" evidence="3">
    <location>
        <begin position="25"/>
        <end position="35"/>
    </location>
</feature>
<evidence type="ECO:0000256" key="1">
    <source>
        <dbReference type="ARBA" id="ARBA00010465"/>
    </source>
</evidence>
<evidence type="ECO:0000313" key="6">
    <source>
        <dbReference type="Proteomes" id="UP000029445"/>
    </source>
</evidence>
<gene>
    <name evidence="5" type="ORF">CNBG_4306</name>
</gene>
<proteinExistence type="inferred from homology"/>
<evidence type="ECO:0000259" key="4">
    <source>
        <dbReference type="PROSITE" id="PS51279"/>
    </source>
</evidence>
<feature type="compositionally biased region" description="Polar residues" evidence="3">
    <location>
        <begin position="1"/>
        <end position="11"/>
    </location>
</feature>
<protein>
    <recommendedName>
        <fullName evidence="2">SWR1-complex protein 5</fullName>
    </recommendedName>
</protein>
<sequence>MSTLATANLSSDESDTEFIPEVPKSKRSRKPRAKRVGSGSASDSSSCSSSSASEGEDAEGDERAAKKAKLEEHAKNEAEERRRKAREEFERMKAELSGAPTEFGKETEELVEIKRPRRFAGETIYETVRLRASDPEAVAYLSRLAAKADHDEDKSDSATKQPLPQQETPTPIPSAPSGQDKSATDAKTDVSATTSVVAPSVAARPKGPPRRKRQTLERMSAALDKGKKMTTLEKSQMDWKSHTSSSASMEDELAANRRNGGFLEKKDFLDRVGERRAGAFNEQANTRRK</sequence>
<feature type="compositionally biased region" description="Low complexity" evidence="3">
    <location>
        <begin position="37"/>
        <end position="53"/>
    </location>
</feature>
<dbReference type="HOGENOM" id="CLU_915325_0_0_1"/>
<dbReference type="EMBL" id="CP025768">
    <property type="protein sequence ID" value="KGB78468.1"/>
    <property type="molecule type" value="Genomic_DNA"/>
</dbReference>